<name>A0AAD3R4E3_LATJO</name>
<dbReference type="EMBL" id="BRZM01000021">
    <property type="protein sequence ID" value="GLD55397.1"/>
    <property type="molecule type" value="Genomic_DNA"/>
</dbReference>
<accession>A0AAD3R4E3</accession>
<evidence type="ECO:0000313" key="1">
    <source>
        <dbReference type="EMBL" id="GLD55397.1"/>
    </source>
</evidence>
<organism evidence="1 2">
    <name type="scientific">Lates japonicus</name>
    <name type="common">Japanese lates</name>
    <dbReference type="NCBI Taxonomy" id="270547"/>
    <lineage>
        <taxon>Eukaryota</taxon>
        <taxon>Metazoa</taxon>
        <taxon>Chordata</taxon>
        <taxon>Craniata</taxon>
        <taxon>Vertebrata</taxon>
        <taxon>Euteleostomi</taxon>
        <taxon>Actinopterygii</taxon>
        <taxon>Neopterygii</taxon>
        <taxon>Teleostei</taxon>
        <taxon>Neoteleostei</taxon>
        <taxon>Acanthomorphata</taxon>
        <taxon>Carangaria</taxon>
        <taxon>Carangaria incertae sedis</taxon>
        <taxon>Centropomidae</taxon>
        <taxon>Lates</taxon>
    </lineage>
</organism>
<dbReference type="Proteomes" id="UP001279410">
    <property type="component" value="Unassembled WGS sequence"/>
</dbReference>
<comment type="caution">
    <text evidence="1">The sequence shown here is derived from an EMBL/GenBank/DDBJ whole genome shotgun (WGS) entry which is preliminary data.</text>
</comment>
<dbReference type="AlphaFoldDB" id="A0AAD3R4E3"/>
<proteinExistence type="predicted"/>
<keyword evidence="2" id="KW-1185">Reference proteome</keyword>
<gene>
    <name evidence="1" type="ORF">AKAME5_000790000</name>
</gene>
<sequence>MPSGQFGVSDVEGGESCGVWQWTHSVGVVSYNRLCSAVRPKFVTSRCSGTMYFTRGPGLNFEKAYSEPHLEVASPLVQWVLMASWAKQLSHFFSETEDFRCITGMCVDASRVYWY</sequence>
<protein>
    <submittedName>
        <fullName evidence="1">E3 ubiquitin-protein ligase TRIM32</fullName>
    </submittedName>
</protein>
<evidence type="ECO:0000313" key="2">
    <source>
        <dbReference type="Proteomes" id="UP001279410"/>
    </source>
</evidence>
<reference evidence="1" key="1">
    <citation type="submission" date="2022-08" db="EMBL/GenBank/DDBJ databases">
        <title>Genome sequencing of akame (Lates japonicus).</title>
        <authorList>
            <person name="Hashiguchi Y."/>
            <person name="Takahashi H."/>
        </authorList>
    </citation>
    <scope>NUCLEOTIDE SEQUENCE</scope>
    <source>
        <strain evidence="1">Kochi</strain>
    </source>
</reference>